<dbReference type="Pfam" id="PF02197">
    <property type="entry name" value="RIIa"/>
    <property type="match status" value="1"/>
</dbReference>
<accession>A0A9W8ACB4</accession>
<dbReference type="OrthoDB" id="417078at2759"/>
<dbReference type="InterPro" id="IPR050503">
    <property type="entry name" value="cAMP-dep_PK_reg_su-like"/>
</dbReference>
<feature type="binding site" evidence="9">
    <location>
        <position position="269"/>
    </location>
    <ligand>
        <name>3',5'-cyclic AMP</name>
        <dbReference type="ChEBI" id="CHEBI:58165"/>
        <label>1</label>
    </ligand>
</feature>
<dbReference type="GO" id="GO:0033554">
    <property type="term" value="P:cellular response to stress"/>
    <property type="evidence" value="ECO:0007669"/>
    <property type="project" value="UniProtKB-ARBA"/>
</dbReference>
<evidence type="ECO:0000259" key="11">
    <source>
        <dbReference type="PROSITE" id="PS50042"/>
    </source>
</evidence>
<dbReference type="InterPro" id="IPR000595">
    <property type="entry name" value="cNMP-bd_dom"/>
</dbReference>
<evidence type="ECO:0000256" key="4">
    <source>
        <dbReference type="ARBA" id="ARBA00022566"/>
    </source>
</evidence>
<evidence type="ECO:0000256" key="7">
    <source>
        <dbReference type="ARBA" id="ARBA00023149"/>
    </source>
</evidence>
<keyword evidence="13" id="KW-1185">Reference proteome</keyword>
<name>A0A9W8ACB4_9FUNG</name>
<organism evidence="12 13">
    <name type="scientific">Tieghemiomyces parasiticus</name>
    <dbReference type="NCBI Taxonomy" id="78921"/>
    <lineage>
        <taxon>Eukaryota</taxon>
        <taxon>Fungi</taxon>
        <taxon>Fungi incertae sedis</taxon>
        <taxon>Zoopagomycota</taxon>
        <taxon>Kickxellomycotina</taxon>
        <taxon>Dimargaritomycetes</taxon>
        <taxon>Dimargaritales</taxon>
        <taxon>Dimargaritaceae</taxon>
        <taxon>Tieghemiomyces</taxon>
    </lineage>
</organism>
<dbReference type="InterPro" id="IPR012198">
    <property type="entry name" value="cAMP_dep_PK_reg_su"/>
</dbReference>
<dbReference type="CDD" id="cd12098">
    <property type="entry name" value="DD_R_ScPKA-like"/>
    <property type="match status" value="1"/>
</dbReference>
<reference evidence="12" key="1">
    <citation type="submission" date="2022-07" db="EMBL/GenBank/DDBJ databases">
        <title>Phylogenomic reconstructions and comparative analyses of Kickxellomycotina fungi.</title>
        <authorList>
            <person name="Reynolds N.K."/>
            <person name="Stajich J.E."/>
            <person name="Barry K."/>
            <person name="Grigoriev I.V."/>
            <person name="Crous P."/>
            <person name="Smith M.E."/>
        </authorList>
    </citation>
    <scope>NUCLEOTIDE SEQUENCE</scope>
    <source>
        <strain evidence="12">RSA 861</strain>
    </source>
</reference>
<dbReference type="GO" id="GO:0030552">
    <property type="term" value="F:cAMP binding"/>
    <property type="evidence" value="ECO:0007669"/>
    <property type="project" value="UniProtKB-KW"/>
</dbReference>
<proteinExistence type="inferred from homology"/>
<comment type="caution">
    <text evidence="12">The sequence shown here is derived from an EMBL/GenBank/DDBJ whole genome shotgun (WGS) entry which is preliminary data.</text>
</comment>
<evidence type="ECO:0000256" key="1">
    <source>
        <dbReference type="ARBA" id="ARBA00005753"/>
    </source>
</evidence>
<sequence>MSSGDHQAVLDELHQALLKVQPKDLYQFCAYFFQEKLAQQRAQLLGLAHDHPHFRDIPLLPAPENATVPVITQNLQHSHVATHPTLTTATLGEGPFPETTPPTWQQAEPLVVTGAAVTTSPTHDAARRASSEFNEDDLMQDEPHPPEVDPMIAYNRGRRSSVSAESMAPTTDEEFVKIVIPKSDDQRARIRTSIANNFLFRNLDDEQYRDVVDAMAEKSMAQGEEIIRQGDIGDYFYVVEKGSFEVFVAKDQAAPTKVYEYGPGGSFGELALMYNSPRAATVRATSDALVWALDRVTFRRILMERTSRKRRLYEEFLEEVPLLVSLEPYERHKIADALDTVVFQDNEVVIRQGDVGDNFYIIESGEATVTKEENGITRTYPSLKKGDYFGELALLNDKPRQATIRAKGRLKCATLGKKAFVRLLGPVVDIIKRNTVNYKLMNYIE</sequence>
<dbReference type="GO" id="GO:0004862">
    <property type="term" value="F:cAMP-dependent protein kinase inhibitor activity"/>
    <property type="evidence" value="ECO:0007669"/>
    <property type="project" value="TreeGrafter"/>
</dbReference>
<keyword evidence="7 8" id="KW-0114">cAMP</keyword>
<dbReference type="FunFam" id="2.60.120.10:FF:000006">
    <property type="entry name" value="cAMP-dependent protein kinase type I-alpha regulatory subunit"/>
    <property type="match status" value="1"/>
</dbReference>
<evidence type="ECO:0000256" key="8">
    <source>
        <dbReference type="PIRNR" id="PIRNR000548"/>
    </source>
</evidence>
<keyword evidence="6 8" id="KW-0547">Nucleotide-binding</keyword>
<dbReference type="GO" id="GO:0005634">
    <property type="term" value="C:nucleus"/>
    <property type="evidence" value="ECO:0007669"/>
    <property type="project" value="TreeGrafter"/>
</dbReference>
<feature type="binding site" evidence="9">
    <location>
        <position position="400"/>
    </location>
    <ligand>
        <name>3',5'-cyclic AMP</name>
        <dbReference type="ChEBI" id="CHEBI:58165"/>
        <label>2</label>
    </ligand>
</feature>
<dbReference type="PIRSF" id="PIRSF000548">
    <property type="entry name" value="PK_regulatory"/>
    <property type="match status" value="1"/>
</dbReference>
<evidence type="ECO:0000313" key="12">
    <source>
        <dbReference type="EMBL" id="KAJ1928101.1"/>
    </source>
</evidence>
<dbReference type="AlphaFoldDB" id="A0A9W8ACB4"/>
<dbReference type="PROSITE" id="PS00889">
    <property type="entry name" value="CNMP_BINDING_2"/>
    <property type="match status" value="2"/>
</dbReference>
<evidence type="ECO:0000256" key="2">
    <source>
        <dbReference type="ARBA" id="ARBA00020355"/>
    </source>
</evidence>
<evidence type="ECO:0000256" key="6">
    <source>
        <dbReference type="ARBA" id="ARBA00022741"/>
    </source>
</evidence>
<dbReference type="SMART" id="SM00394">
    <property type="entry name" value="RIIa"/>
    <property type="match status" value="1"/>
</dbReference>
<comment type="subunit">
    <text evidence="8">Tetramer, composed of 2 regulatory (R) and 2 catalytic (C) subunits. In the presence of cAMP it dissociates into 2 active monomeric C subunits and an R dimer.</text>
</comment>
<dbReference type="EMBL" id="JANBPT010000088">
    <property type="protein sequence ID" value="KAJ1928101.1"/>
    <property type="molecule type" value="Genomic_DNA"/>
</dbReference>
<dbReference type="InterPro" id="IPR018490">
    <property type="entry name" value="cNMP-bd_dom_sf"/>
</dbReference>
<dbReference type="SMART" id="SM00100">
    <property type="entry name" value="cNMP"/>
    <property type="match status" value="2"/>
</dbReference>
<evidence type="ECO:0000313" key="13">
    <source>
        <dbReference type="Proteomes" id="UP001150569"/>
    </source>
</evidence>
<dbReference type="GO" id="GO:0005952">
    <property type="term" value="C:cAMP-dependent protein kinase complex"/>
    <property type="evidence" value="ECO:0007669"/>
    <property type="project" value="InterPro"/>
</dbReference>
<evidence type="ECO:0000256" key="3">
    <source>
        <dbReference type="ARBA" id="ARBA00022553"/>
    </source>
</evidence>
<dbReference type="PROSITE" id="PS00888">
    <property type="entry name" value="CNMP_BINDING_1"/>
    <property type="match status" value="2"/>
</dbReference>
<feature type="binding site" evidence="9">
    <location>
        <position position="391"/>
    </location>
    <ligand>
        <name>3',5'-cyclic AMP</name>
        <dbReference type="ChEBI" id="CHEBI:58165"/>
        <label>2</label>
    </ligand>
</feature>
<dbReference type="InterPro" id="IPR003117">
    <property type="entry name" value="cAMP_dep_PK_reg_su_I/II_a/b"/>
</dbReference>
<evidence type="ECO:0000256" key="5">
    <source>
        <dbReference type="ARBA" id="ARBA00022737"/>
    </source>
</evidence>
<feature type="domain" description="Cyclic nucleotide-binding" evidence="11">
    <location>
        <begin position="199"/>
        <end position="319"/>
    </location>
</feature>
<evidence type="ECO:0000256" key="9">
    <source>
        <dbReference type="PIRSR" id="PIRSR000548-1"/>
    </source>
</evidence>
<dbReference type="InterPro" id="IPR018488">
    <property type="entry name" value="cNMP-bd_CS"/>
</dbReference>
<feature type="binding site" evidence="9">
    <location>
        <position position="278"/>
    </location>
    <ligand>
        <name>3',5'-cyclic AMP</name>
        <dbReference type="ChEBI" id="CHEBI:58165"/>
        <label>1</label>
    </ligand>
</feature>
<dbReference type="FunFam" id="2.60.120.10:FF:000039">
    <property type="entry name" value="cAMP-dependent protein kinase regulatory subunit"/>
    <property type="match status" value="1"/>
</dbReference>
<keyword evidence="4 8" id="KW-0116">cAMP-binding</keyword>
<evidence type="ECO:0000256" key="10">
    <source>
        <dbReference type="SAM" id="MobiDB-lite"/>
    </source>
</evidence>
<dbReference type="CDD" id="cd00038">
    <property type="entry name" value="CAP_ED"/>
    <property type="match status" value="2"/>
</dbReference>
<keyword evidence="5" id="KW-0677">Repeat</keyword>
<dbReference type="GO" id="GO:0005829">
    <property type="term" value="C:cytosol"/>
    <property type="evidence" value="ECO:0007669"/>
    <property type="project" value="TreeGrafter"/>
</dbReference>
<gene>
    <name evidence="12" type="ORF">IWQ60_002361</name>
</gene>
<dbReference type="GO" id="GO:0034236">
    <property type="term" value="F:protein kinase A catalytic subunit binding"/>
    <property type="evidence" value="ECO:0007669"/>
    <property type="project" value="TreeGrafter"/>
</dbReference>
<dbReference type="PANTHER" id="PTHR11635:SF152">
    <property type="entry name" value="CAMP-DEPENDENT PROTEIN KINASE TYPE I REGULATORY SUBUNIT-RELATED"/>
    <property type="match status" value="1"/>
</dbReference>
<dbReference type="PROSITE" id="PS50042">
    <property type="entry name" value="CNMP_BINDING_3"/>
    <property type="match status" value="2"/>
</dbReference>
<feature type="region of interest" description="Disordered" evidence="10">
    <location>
        <begin position="127"/>
        <end position="152"/>
    </location>
</feature>
<feature type="domain" description="Cyclic nucleotide-binding" evidence="11">
    <location>
        <begin position="322"/>
        <end position="441"/>
    </location>
</feature>
<dbReference type="SUPFAM" id="SSF51206">
    <property type="entry name" value="cAMP-binding domain-like"/>
    <property type="match status" value="2"/>
</dbReference>
<dbReference type="PANTHER" id="PTHR11635">
    <property type="entry name" value="CAMP-DEPENDENT PROTEIN KINASE REGULATORY CHAIN"/>
    <property type="match status" value="1"/>
</dbReference>
<dbReference type="SUPFAM" id="SSF47391">
    <property type="entry name" value="Dimerization-anchoring domain of cAMP-dependent PK regulatory subunit"/>
    <property type="match status" value="1"/>
</dbReference>
<dbReference type="InterPro" id="IPR014710">
    <property type="entry name" value="RmlC-like_jellyroll"/>
</dbReference>
<dbReference type="Proteomes" id="UP001150569">
    <property type="component" value="Unassembled WGS sequence"/>
</dbReference>
<dbReference type="Pfam" id="PF00027">
    <property type="entry name" value="cNMP_binding"/>
    <property type="match status" value="2"/>
</dbReference>
<dbReference type="Gene3D" id="2.60.120.10">
    <property type="entry name" value="Jelly Rolls"/>
    <property type="match status" value="2"/>
</dbReference>
<comment type="similarity">
    <text evidence="1 8">Belongs to the cAMP-dependent kinase regulatory chain family.</text>
</comment>
<protein>
    <recommendedName>
        <fullName evidence="2 8">cAMP-dependent protein kinase regulatory subunit</fullName>
    </recommendedName>
</protein>
<dbReference type="PRINTS" id="PR00103">
    <property type="entry name" value="CAMPKINASE"/>
</dbReference>
<keyword evidence="3" id="KW-0597">Phosphoprotein</keyword>